<feature type="transmembrane region" description="Helical" evidence="2">
    <location>
        <begin position="287"/>
        <end position="305"/>
    </location>
</feature>
<name>A0ABQ4EMC9_9ACTN</name>
<dbReference type="SUPFAM" id="SSF103473">
    <property type="entry name" value="MFS general substrate transporter"/>
    <property type="match status" value="1"/>
</dbReference>
<keyword evidence="4" id="KW-1185">Reference proteome</keyword>
<evidence type="ECO:0000313" key="3">
    <source>
        <dbReference type="EMBL" id="GIG95803.1"/>
    </source>
</evidence>
<dbReference type="Proteomes" id="UP000621500">
    <property type="component" value="Unassembled WGS sequence"/>
</dbReference>
<dbReference type="InterPro" id="IPR036259">
    <property type="entry name" value="MFS_trans_sf"/>
</dbReference>
<feature type="transmembrane region" description="Helical" evidence="2">
    <location>
        <begin position="157"/>
        <end position="176"/>
    </location>
</feature>
<organism evidence="3 4">
    <name type="scientific">Plantactinospora mayteni</name>
    <dbReference type="NCBI Taxonomy" id="566021"/>
    <lineage>
        <taxon>Bacteria</taxon>
        <taxon>Bacillati</taxon>
        <taxon>Actinomycetota</taxon>
        <taxon>Actinomycetes</taxon>
        <taxon>Micromonosporales</taxon>
        <taxon>Micromonosporaceae</taxon>
        <taxon>Plantactinospora</taxon>
    </lineage>
</organism>
<dbReference type="Pfam" id="PF07690">
    <property type="entry name" value="MFS_1"/>
    <property type="match status" value="1"/>
</dbReference>
<dbReference type="Gene3D" id="1.20.1250.20">
    <property type="entry name" value="MFS general substrate transporter like domains"/>
    <property type="match status" value="1"/>
</dbReference>
<keyword evidence="2" id="KW-0812">Transmembrane</keyword>
<dbReference type="EMBL" id="BONX01000012">
    <property type="protein sequence ID" value="GIG95803.1"/>
    <property type="molecule type" value="Genomic_DNA"/>
</dbReference>
<dbReference type="PANTHER" id="PTHR23530:SF1">
    <property type="entry name" value="PERMEASE, MAJOR FACILITATOR SUPERFAMILY-RELATED"/>
    <property type="match status" value="1"/>
</dbReference>
<feature type="region of interest" description="Disordered" evidence="1">
    <location>
        <begin position="212"/>
        <end position="244"/>
    </location>
</feature>
<evidence type="ECO:0000313" key="4">
    <source>
        <dbReference type="Proteomes" id="UP000621500"/>
    </source>
</evidence>
<feature type="transmembrane region" description="Helical" evidence="2">
    <location>
        <begin position="317"/>
        <end position="339"/>
    </location>
</feature>
<comment type="caution">
    <text evidence="3">The sequence shown here is derived from an EMBL/GenBank/DDBJ whole genome shotgun (WGS) entry which is preliminary data.</text>
</comment>
<dbReference type="PANTHER" id="PTHR23530">
    <property type="entry name" value="TRANSPORT PROTEIN-RELATED"/>
    <property type="match status" value="1"/>
</dbReference>
<feature type="transmembrane region" description="Helical" evidence="2">
    <location>
        <begin position="6"/>
        <end position="26"/>
    </location>
</feature>
<keyword evidence="2" id="KW-1133">Transmembrane helix</keyword>
<accession>A0ABQ4EMC9</accession>
<feature type="transmembrane region" description="Helical" evidence="2">
    <location>
        <begin position="351"/>
        <end position="368"/>
    </location>
</feature>
<keyword evidence="2" id="KW-0472">Membrane</keyword>
<feature type="transmembrane region" description="Helical" evidence="2">
    <location>
        <begin position="77"/>
        <end position="98"/>
    </location>
</feature>
<sequence>MTTTFYLYAFLDDFVLLYPLYALLFTDTGLSVAQISSLFVIWSLTGIVLEVPSGVWADAVSRRLLLAGAPLLGAVGFGLWVAAPSYWVFALGFVLWGARGALQSGASEALLYDELDRLGLADRYGRVIGRASTVSLLGVLLAIAVATPVFAVGGYPAVGVASVLASLLCALVALALPEHRTPASAAVPALPEAAVAVPAVPETTVAVTAGGADAHGRVGPETVDASSVTLREKETADPGPGGGRGGIAVAPGELVQVVAPAPVAEVEPSGPLAILRVALAEARNSRAVRRALLLLPAMLGIWGGLDEYVPLLAGEVVPASNVPLLVLLVWVGVMLGGLLTPLGQRLTARQFAVTVGAAAIALAVGALAGRPAGFVLVAVAFCALQMASLVADVRLQESITGPARATVTSLAGLGTELVTIAVYGGYALASTVAGHGVVFGLLALPYLVLAVGLGRAGAGGDRRRTVAGGSR</sequence>
<feature type="transmembrane region" description="Helical" evidence="2">
    <location>
        <begin position="127"/>
        <end position="151"/>
    </location>
</feature>
<reference evidence="3 4" key="1">
    <citation type="submission" date="2021-01" db="EMBL/GenBank/DDBJ databases">
        <title>Whole genome shotgun sequence of Plantactinospora mayteni NBRC 109088.</title>
        <authorList>
            <person name="Komaki H."/>
            <person name="Tamura T."/>
        </authorList>
    </citation>
    <scope>NUCLEOTIDE SEQUENCE [LARGE SCALE GENOMIC DNA]</scope>
    <source>
        <strain evidence="3 4">NBRC 109088</strain>
    </source>
</reference>
<gene>
    <name evidence="3" type="ORF">Pma05_23760</name>
</gene>
<evidence type="ECO:0000256" key="2">
    <source>
        <dbReference type="SAM" id="Phobius"/>
    </source>
</evidence>
<feature type="transmembrane region" description="Helical" evidence="2">
    <location>
        <begin position="38"/>
        <end position="57"/>
    </location>
</feature>
<protein>
    <submittedName>
        <fullName evidence="3">MFS transporter</fullName>
    </submittedName>
</protein>
<feature type="transmembrane region" description="Helical" evidence="2">
    <location>
        <begin position="374"/>
        <end position="393"/>
    </location>
</feature>
<proteinExistence type="predicted"/>
<feature type="transmembrane region" description="Helical" evidence="2">
    <location>
        <begin position="432"/>
        <end position="454"/>
    </location>
</feature>
<feature type="transmembrane region" description="Helical" evidence="2">
    <location>
        <begin position="405"/>
        <end position="426"/>
    </location>
</feature>
<evidence type="ECO:0000256" key="1">
    <source>
        <dbReference type="SAM" id="MobiDB-lite"/>
    </source>
</evidence>
<dbReference type="InterPro" id="IPR011701">
    <property type="entry name" value="MFS"/>
</dbReference>
<dbReference type="InterPro" id="IPR053160">
    <property type="entry name" value="MFS_DHA3_Transporter"/>
</dbReference>